<reference evidence="2" key="2">
    <citation type="submission" date="2016-11" db="UniProtKB">
        <authorList>
            <consortium name="WormBaseParasite"/>
        </authorList>
    </citation>
    <scope>IDENTIFICATION</scope>
</reference>
<gene>
    <name evidence="2" type="primary">LOAG_14282</name>
</gene>
<evidence type="ECO:0000313" key="2">
    <source>
        <dbReference type="WBParaSite" id="EN70_369"/>
    </source>
</evidence>
<dbReference type="Proteomes" id="UP000095285">
    <property type="component" value="Unassembled WGS sequence"/>
</dbReference>
<dbReference type="AlphaFoldDB" id="A0A1I7VKW4"/>
<accession>A0A1I7VKW4</accession>
<name>A0A1I7VKW4_LOALO</name>
<sequence length="90" mass="10772">DAMSASIKASAQPIRLMMQKFLEEVQRMDLTPFDQNLTKDKLRQLYEARKRIIKERYRNQYWHARSSQLEMARILQQISASLKKKEEEGK</sequence>
<dbReference type="WBParaSite" id="EN70_369">
    <property type="protein sequence ID" value="EN70_369"/>
    <property type="gene ID" value="EN70_369"/>
</dbReference>
<reference evidence="1" key="1">
    <citation type="submission" date="2012-04" db="EMBL/GenBank/DDBJ databases">
        <title>The Genome Sequence of Loa loa.</title>
        <authorList>
            <consortium name="The Broad Institute Genome Sequencing Platform"/>
            <consortium name="Broad Institute Genome Sequencing Center for Infectious Disease"/>
            <person name="Nutman T.B."/>
            <person name="Fink D.L."/>
            <person name="Russ C."/>
            <person name="Young S."/>
            <person name="Zeng Q."/>
            <person name="Gargeya S."/>
            <person name="Alvarado L."/>
            <person name="Berlin A."/>
            <person name="Chapman S.B."/>
            <person name="Chen Z."/>
            <person name="Freedman E."/>
            <person name="Gellesch M."/>
            <person name="Goldberg J."/>
            <person name="Griggs A."/>
            <person name="Gujja S."/>
            <person name="Heilman E.R."/>
            <person name="Heiman D."/>
            <person name="Howarth C."/>
            <person name="Mehta T."/>
            <person name="Neiman D."/>
            <person name="Pearson M."/>
            <person name="Roberts A."/>
            <person name="Saif S."/>
            <person name="Shea T."/>
            <person name="Shenoy N."/>
            <person name="Sisk P."/>
            <person name="Stolte C."/>
            <person name="Sykes S."/>
            <person name="White J."/>
            <person name="Yandava C."/>
            <person name="Haas B."/>
            <person name="Henn M.R."/>
            <person name="Nusbaum C."/>
            <person name="Birren B."/>
        </authorList>
    </citation>
    <scope>NUCLEOTIDE SEQUENCE [LARGE SCALE GENOMIC DNA]</scope>
</reference>
<protein>
    <submittedName>
        <fullName evidence="2">Uncharacterized protein</fullName>
    </submittedName>
</protein>
<organism evidence="1 2">
    <name type="scientific">Loa loa</name>
    <name type="common">Eye worm</name>
    <name type="synonym">Filaria loa</name>
    <dbReference type="NCBI Taxonomy" id="7209"/>
    <lineage>
        <taxon>Eukaryota</taxon>
        <taxon>Metazoa</taxon>
        <taxon>Ecdysozoa</taxon>
        <taxon>Nematoda</taxon>
        <taxon>Chromadorea</taxon>
        <taxon>Rhabditida</taxon>
        <taxon>Spirurina</taxon>
        <taxon>Spiruromorpha</taxon>
        <taxon>Filarioidea</taxon>
        <taxon>Onchocercidae</taxon>
        <taxon>Loa</taxon>
    </lineage>
</organism>
<proteinExistence type="predicted"/>
<evidence type="ECO:0000313" key="1">
    <source>
        <dbReference type="Proteomes" id="UP000095285"/>
    </source>
</evidence>
<keyword evidence="1" id="KW-1185">Reference proteome</keyword>
<dbReference type="InParanoid" id="A0A1I7VKW4"/>